<dbReference type="Pfam" id="PF02589">
    <property type="entry name" value="LUD_dom"/>
    <property type="match status" value="1"/>
</dbReference>
<dbReference type="Gene3D" id="3.40.50.10420">
    <property type="entry name" value="NagB/RpiA/CoA transferase-like"/>
    <property type="match status" value="1"/>
</dbReference>
<reference evidence="2" key="2">
    <citation type="submission" date="2020-09" db="EMBL/GenBank/DDBJ databases">
        <authorList>
            <person name="Sun Q."/>
            <person name="Kim S."/>
        </authorList>
    </citation>
    <scope>NUCLEOTIDE SEQUENCE</scope>
    <source>
        <strain evidence="2">KCTC 32182</strain>
    </source>
</reference>
<dbReference type="PANTHER" id="PTHR43682">
    <property type="entry name" value="LACTATE UTILIZATION PROTEIN C"/>
    <property type="match status" value="1"/>
</dbReference>
<dbReference type="RefSeq" id="WP_189534164.1">
    <property type="nucleotide sequence ID" value="NZ_BMYX01000011.1"/>
</dbReference>
<dbReference type="PANTHER" id="PTHR43682:SF1">
    <property type="entry name" value="LACTATE UTILIZATION PROTEIN C"/>
    <property type="match status" value="1"/>
</dbReference>
<comment type="caution">
    <text evidence="2">The sequence shown here is derived from an EMBL/GenBank/DDBJ whole genome shotgun (WGS) entry which is preliminary data.</text>
</comment>
<feature type="domain" description="LUD" evidence="1">
    <location>
        <begin position="41"/>
        <end position="216"/>
    </location>
</feature>
<dbReference type="InterPro" id="IPR024185">
    <property type="entry name" value="FTHF_cligase-like_sf"/>
</dbReference>
<dbReference type="InterPro" id="IPR037171">
    <property type="entry name" value="NagB/RpiA_transferase-like"/>
</dbReference>
<dbReference type="SUPFAM" id="SSF100950">
    <property type="entry name" value="NagB/RpiA/CoA transferase-like"/>
    <property type="match status" value="1"/>
</dbReference>
<dbReference type="AlphaFoldDB" id="A0A918UAN3"/>
<keyword evidence="3" id="KW-1185">Reference proteome</keyword>
<organism evidence="2 3">
    <name type="scientific">Paludibacterium paludis</name>
    <dbReference type="NCBI Taxonomy" id="1225769"/>
    <lineage>
        <taxon>Bacteria</taxon>
        <taxon>Pseudomonadati</taxon>
        <taxon>Pseudomonadota</taxon>
        <taxon>Betaproteobacteria</taxon>
        <taxon>Neisseriales</taxon>
        <taxon>Chromobacteriaceae</taxon>
        <taxon>Paludibacterium</taxon>
    </lineage>
</organism>
<evidence type="ECO:0000313" key="3">
    <source>
        <dbReference type="Proteomes" id="UP000645257"/>
    </source>
</evidence>
<protein>
    <submittedName>
        <fullName evidence="2">Lactate utilization protein C</fullName>
    </submittedName>
</protein>
<gene>
    <name evidence="2" type="ORF">GCM10011289_21660</name>
</gene>
<dbReference type="EMBL" id="BMYX01000011">
    <property type="protein sequence ID" value="GGY17796.1"/>
    <property type="molecule type" value="Genomic_DNA"/>
</dbReference>
<sequence>MSARDAILGRLRAAAASELPRPDLAGHFRRFAPQDGETERIARWAKAMRTVKTTVLWTDRRGWSETLADWATERGIASLRLPDTEAGREARRRLETRCPNLRLSGFTRDIEDCKHELFHDTEAGFTGARCGIAATGTLVLWPDGHEPRTLSLVPPVHVVLFDTTTLYPDFYTAMTTENWSDGMPTNALLISGPSKTADIQMTLAYGAHGPRELVVLAMLPGHLDPATLEEAAR</sequence>
<dbReference type="InterPro" id="IPR003741">
    <property type="entry name" value="LUD_dom"/>
</dbReference>
<dbReference type="Proteomes" id="UP000645257">
    <property type="component" value="Unassembled WGS sequence"/>
</dbReference>
<proteinExistence type="predicted"/>
<accession>A0A918UAN3</accession>
<evidence type="ECO:0000259" key="1">
    <source>
        <dbReference type="Pfam" id="PF02589"/>
    </source>
</evidence>
<reference evidence="2" key="1">
    <citation type="journal article" date="2014" name="Int. J. Syst. Evol. Microbiol.">
        <title>Complete genome sequence of Corynebacterium casei LMG S-19264T (=DSM 44701T), isolated from a smear-ripened cheese.</title>
        <authorList>
            <consortium name="US DOE Joint Genome Institute (JGI-PGF)"/>
            <person name="Walter F."/>
            <person name="Albersmeier A."/>
            <person name="Kalinowski J."/>
            <person name="Ruckert C."/>
        </authorList>
    </citation>
    <scope>NUCLEOTIDE SEQUENCE</scope>
    <source>
        <strain evidence="2">KCTC 32182</strain>
    </source>
</reference>
<name>A0A918UAN3_9NEIS</name>
<evidence type="ECO:0000313" key="2">
    <source>
        <dbReference type="EMBL" id="GGY17796.1"/>
    </source>
</evidence>